<dbReference type="EMBL" id="PDLM01000002">
    <property type="protein sequence ID" value="RDW84230.1"/>
    <property type="molecule type" value="Genomic_DNA"/>
</dbReference>
<comment type="caution">
    <text evidence="1">The sequence shown here is derived from an EMBL/GenBank/DDBJ whole genome shotgun (WGS) entry which is preliminary data.</text>
</comment>
<dbReference type="Proteomes" id="UP000256645">
    <property type="component" value="Unassembled WGS sequence"/>
</dbReference>
<gene>
    <name evidence="1" type="ORF">BP6252_01820</name>
</gene>
<keyword evidence="2" id="KW-1185">Reference proteome</keyword>
<evidence type="ECO:0000313" key="2">
    <source>
        <dbReference type="Proteomes" id="UP000256645"/>
    </source>
</evidence>
<protein>
    <submittedName>
        <fullName evidence="1">Uncharacterized protein</fullName>
    </submittedName>
</protein>
<reference evidence="1 2" key="1">
    <citation type="journal article" date="2018" name="IMA Fungus">
        <title>IMA Genome-F 9: Draft genome sequence of Annulohypoxylon stygium, Aspergillus mulundensis, Berkeleyomyces basicola (syn. Thielaviopsis basicola), Ceratocystis smalleyi, two Cercospora beticola strains, Coleophoma cylindrospora, Fusarium fracticaudum, Phialophora cf. hyalina, and Morchella septimelata.</title>
        <authorList>
            <person name="Wingfield B.D."/>
            <person name="Bills G.F."/>
            <person name="Dong Y."/>
            <person name="Huang W."/>
            <person name="Nel W.J."/>
            <person name="Swalarsk-Parry B.S."/>
            <person name="Vaghefi N."/>
            <person name="Wilken P.M."/>
            <person name="An Z."/>
            <person name="de Beer Z.W."/>
            <person name="De Vos L."/>
            <person name="Chen L."/>
            <person name="Duong T.A."/>
            <person name="Gao Y."/>
            <person name="Hammerbacher A."/>
            <person name="Kikkert J.R."/>
            <person name="Li Y."/>
            <person name="Li H."/>
            <person name="Li K."/>
            <person name="Li Q."/>
            <person name="Liu X."/>
            <person name="Ma X."/>
            <person name="Naidoo K."/>
            <person name="Pethybridge S.J."/>
            <person name="Sun J."/>
            <person name="Steenkamp E.T."/>
            <person name="van der Nest M.A."/>
            <person name="van Wyk S."/>
            <person name="Wingfield M.J."/>
            <person name="Xiong C."/>
            <person name="Yue Q."/>
            <person name="Zhang X."/>
        </authorList>
    </citation>
    <scope>NUCLEOTIDE SEQUENCE [LARGE SCALE GENOMIC DNA]</scope>
    <source>
        <strain evidence="1 2">BP6252</strain>
    </source>
</reference>
<accession>A0A3D8SD16</accession>
<name>A0A3D8SD16_9HELO</name>
<sequence length="289" mass="31238">MPVSVNPTASYHLCLDFSTAPPDNGPLKLGSILKNLDIDGLAPVNENSHIKVEEEVCWPRNGPDMKKGLKFSMNDLKTADFGIWAKVFGAEGLGGKISWLSNWSSDEELTIEALNTRYFNPTTEYMTKVLESAEVVARLNVTKKKLPLYMITGLKWVEGASLSKKKAKSASVTGEVGATGPHSGTSAGGKVSYTSEETASASFEESTDFVLGYRLRMISWKRGLMKISDKVAGRVLDIASKTATSEVLDGIDYVDDFTGQEDMDEAIAAGKILVVDEDGSIGTSVWVLP</sequence>
<dbReference type="AlphaFoldDB" id="A0A3D8SD16"/>
<dbReference type="OrthoDB" id="4500473at2759"/>
<evidence type="ECO:0000313" key="1">
    <source>
        <dbReference type="EMBL" id="RDW84230.1"/>
    </source>
</evidence>
<proteinExistence type="predicted"/>
<organism evidence="1 2">
    <name type="scientific">Coleophoma cylindrospora</name>
    <dbReference type="NCBI Taxonomy" id="1849047"/>
    <lineage>
        <taxon>Eukaryota</taxon>
        <taxon>Fungi</taxon>
        <taxon>Dikarya</taxon>
        <taxon>Ascomycota</taxon>
        <taxon>Pezizomycotina</taxon>
        <taxon>Leotiomycetes</taxon>
        <taxon>Helotiales</taxon>
        <taxon>Dermateaceae</taxon>
        <taxon>Coleophoma</taxon>
    </lineage>
</organism>